<dbReference type="AlphaFoldDB" id="G0AI00"/>
<protein>
    <submittedName>
        <fullName evidence="1">Uncharacterized protein</fullName>
    </submittedName>
</protein>
<reference evidence="2" key="6">
    <citation type="submission" date="2011-05" db="EMBL/GenBank/DDBJ databases">
        <title>Complete sequence of Collimonas fungivorans Ter331.</title>
        <authorList>
            <person name="Leveau J.H."/>
        </authorList>
    </citation>
    <scope>NUCLEOTIDE SEQUENCE [LARGE SCALE GENOMIC DNA]</scope>
    <source>
        <strain evidence="2">Ter331</strain>
    </source>
</reference>
<reference evidence="1 2" key="2">
    <citation type="journal article" date="2006" name="J. Microbiol. Methods">
        <title>Genomic flank-sequencing of plasposon insertion sites for rapid identification of functional genes.</title>
        <authorList>
            <person name="Leveau J.H."/>
            <person name="Gerards S."/>
            <person name="Fritsche K."/>
            <person name="Zondag G."/>
            <person name="van Veen J.A."/>
        </authorList>
    </citation>
    <scope>NUCLEOTIDE SEQUENCE [LARGE SCALE GENOMIC DNA]</scope>
    <source>
        <strain evidence="1 2">Ter331</strain>
    </source>
</reference>
<dbReference type="KEGG" id="cfu:CFU_0749"/>
<reference evidence="1 2" key="4">
    <citation type="journal article" date="2010" name="Environ. Microbiol.">
        <title>The bacterial genus Collimonas: mycophagy, weathering and other adaptive solutions to life in oligotrophic soil environments.</title>
        <authorList>
            <person name="Leveau J.H."/>
            <person name="Uroz S."/>
            <person name="de Boer W."/>
        </authorList>
    </citation>
    <scope>NUCLEOTIDE SEQUENCE [LARGE SCALE GENOMIC DNA]</scope>
    <source>
        <strain evidence="1 2">Ter331</strain>
    </source>
</reference>
<dbReference type="HOGENOM" id="CLU_3151633_0_0_4"/>
<gene>
    <name evidence="1" type="ordered locus">CFU_0749</name>
</gene>
<keyword evidence="2" id="KW-1185">Reference proteome</keyword>
<reference evidence="1 2" key="3">
    <citation type="journal article" date="2008" name="FEMS Microbiol. Ecol.">
        <title>Identification and characterization of genes underlying chitinolysis in Collimonas fungivorans Ter331.</title>
        <authorList>
            <person name="Fritsche K."/>
            <person name="de Boer W."/>
            <person name="Gerards S."/>
            <person name="van den Berg M."/>
            <person name="van Veen J.A."/>
            <person name="Leveau J.H."/>
        </authorList>
    </citation>
    <scope>NUCLEOTIDE SEQUENCE [LARGE SCALE GENOMIC DNA]</scope>
    <source>
        <strain evidence="1 2">Ter331</strain>
    </source>
</reference>
<organism evidence="1 2">
    <name type="scientific">Collimonas fungivorans (strain Ter331)</name>
    <dbReference type="NCBI Taxonomy" id="1005048"/>
    <lineage>
        <taxon>Bacteria</taxon>
        <taxon>Pseudomonadati</taxon>
        <taxon>Pseudomonadota</taxon>
        <taxon>Betaproteobacteria</taxon>
        <taxon>Burkholderiales</taxon>
        <taxon>Oxalobacteraceae</taxon>
        <taxon>Collimonas</taxon>
    </lineage>
</organism>
<dbReference type="STRING" id="1005048.CFU_0749"/>
<accession>G0AI00</accession>
<sequence length="48" mass="5855">MFEFEQYTFEYKYFMMCGDITSLRAVLAGLSDEQVADTRRWLWHQVKL</sequence>
<reference evidence="1 2" key="5">
    <citation type="journal article" date="2011" name="ISME J.">
        <title>Dual transcriptional profiling of a bacterial/fungal confrontation: Collimonas fungivorans versus Aspergillus niger.</title>
        <authorList>
            <person name="Mela F."/>
            <person name="Fritsche K."/>
            <person name="de Boer W."/>
            <person name="van Veen J.A."/>
            <person name="de Graaff L.H."/>
            <person name="van den Berg M."/>
            <person name="Leveau J.H."/>
        </authorList>
    </citation>
    <scope>NUCLEOTIDE SEQUENCE [LARGE SCALE GENOMIC DNA]</scope>
    <source>
        <strain evidence="1 2">Ter331</strain>
    </source>
</reference>
<dbReference type="EMBL" id="CP002745">
    <property type="protein sequence ID" value="AEK60583.1"/>
    <property type="molecule type" value="Genomic_DNA"/>
</dbReference>
<proteinExistence type="predicted"/>
<evidence type="ECO:0000313" key="1">
    <source>
        <dbReference type="EMBL" id="AEK60583.1"/>
    </source>
</evidence>
<name>G0AI00_COLFT</name>
<reference evidence="1 2" key="1">
    <citation type="journal article" date="2004" name="Environ. Microbiol.">
        <title>Phylogeny-function analysis of (meta)genomic libraries: screening for expression of ribosomal RNA genes by large-insert library fluorescent in situ hybridization (LIL-FISH).</title>
        <authorList>
            <person name="Leveau J.H."/>
            <person name="Gerards S."/>
            <person name="de Boer W."/>
            <person name="van Veen J.A."/>
        </authorList>
    </citation>
    <scope>NUCLEOTIDE SEQUENCE [LARGE SCALE GENOMIC DNA]</scope>
    <source>
        <strain evidence="1 2">Ter331</strain>
    </source>
</reference>
<dbReference type="Proteomes" id="UP000008392">
    <property type="component" value="Chromosome"/>
</dbReference>
<evidence type="ECO:0000313" key="2">
    <source>
        <dbReference type="Proteomes" id="UP000008392"/>
    </source>
</evidence>